<dbReference type="SUPFAM" id="SSF56112">
    <property type="entry name" value="Protein kinase-like (PK-like)"/>
    <property type="match status" value="3"/>
</dbReference>
<keyword evidence="3" id="KW-0418">Kinase</keyword>
<feature type="domain" description="Protein kinase" evidence="5">
    <location>
        <begin position="643"/>
        <end position="926"/>
    </location>
</feature>
<evidence type="ECO:0000313" key="6">
    <source>
        <dbReference type="EMBL" id="CAE6474918.1"/>
    </source>
</evidence>
<comment type="caution">
    <text evidence="6">The sequence shown here is derived from an EMBL/GenBank/DDBJ whole genome shotgun (WGS) entry which is preliminary data.</text>
</comment>
<dbReference type="AlphaFoldDB" id="A0A8H3GVC6"/>
<keyword evidence="1" id="KW-0808">Transferase</keyword>
<gene>
    <name evidence="6" type="ORF">RDB_LOCUS187476</name>
</gene>
<dbReference type="Pfam" id="PF00069">
    <property type="entry name" value="Pkinase"/>
    <property type="match status" value="3"/>
</dbReference>
<dbReference type="GO" id="GO:0004674">
    <property type="term" value="F:protein serine/threonine kinase activity"/>
    <property type="evidence" value="ECO:0007669"/>
    <property type="project" value="TreeGrafter"/>
</dbReference>
<dbReference type="InterPro" id="IPR008271">
    <property type="entry name" value="Ser/Thr_kinase_AS"/>
</dbReference>
<dbReference type="InterPro" id="IPR011009">
    <property type="entry name" value="Kinase-like_dom_sf"/>
</dbReference>
<sequence length="926" mass="103705">MSRAHGSPVWVGALATNDITKFVQVCKVTQDQYEEAGLGGSADIFSGQYMKPDGDVTKVAIKCIRTFDTSDDSTRLERLQKKLARELEIWRDLSGGANIIELMGTITGIGPLPSFVCELCPWNLQDYLERKTPRPRHIQMMTDTLRGLSYMHGFKSGAIAHGDIKLSNILVTANETALICDFGRSRQPHDEPNEIILSNSSPFVGTVRYMSPELFVPNAARPTPAADMWAYGCIALEVLCRIPPYHETTSDMAIAELIKSGHLPSERPRGPRGSLINDKLWNVLSSCWQAQVWRPTAHIFLEQLVLMLQSGEVPNSPAPADMFPRIVSGPMPLWPSELDDLNDLLGEKSQMASSVRSTVWMTTLSGSQANPIVVIKVPRLNASIQNQARHDHLRYVLRKVVVDRASVRHPNIINLLGITSGFSPHEGLVFEYCSHRNLVVYFKENWVRQTEYARPPASEVNTYSLMCDILEGLKYMHGYPVPIPQGDLTPENILVGFDGRAKINLFSFGRLLASLPSAAGVTASIGSVLAFRWLSPELLRDNQQPTTESDMWTVGCTFYWILTGLEPYASHRRDDFAGAESVCWRHDPLLRTSASTFLKILQDLEGRKIPWLPLSVTDLTGKVKFHPRERDPGSQIATYTSTWKRFRYEGKELEESVQLKMTMYRATYTPKWYSKSTPVTIKAGYDFGELDQQALITSIRREITLMAQVDHPKIQKLLGIDSSNMHIPDMVFEFDSHTTFDLVLSQGKETYEHVQVLIDLATAIAYLHEHENGSIAHGDIQPANIFVLLDGTAKLGNFTCSFQYLSGQPTSPNILSTAVSIPQRSPLYCVPDYYRQSDGTKPVMPTLAGDIWSFGTVVLSSYSNKFLYKNHDDHILQLSKGNSPFDLEEYSELEGRITALLRSILVFEPTKRPSAQVALAYVVKVL</sequence>
<evidence type="ECO:0000256" key="4">
    <source>
        <dbReference type="ARBA" id="ARBA00022840"/>
    </source>
</evidence>
<dbReference type="Gene3D" id="1.10.510.10">
    <property type="entry name" value="Transferase(Phosphotransferase) domain 1"/>
    <property type="match status" value="3"/>
</dbReference>
<evidence type="ECO:0000313" key="7">
    <source>
        <dbReference type="Proteomes" id="UP000663841"/>
    </source>
</evidence>
<dbReference type="PROSITE" id="PS50011">
    <property type="entry name" value="PROTEIN_KINASE_DOM"/>
    <property type="match status" value="3"/>
</dbReference>
<dbReference type="Proteomes" id="UP000663841">
    <property type="component" value="Unassembled WGS sequence"/>
</dbReference>
<dbReference type="PANTHER" id="PTHR44329:SF288">
    <property type="entry name" value="MITOGEN-ACTIVATED PROTEIN KINASE KINASE KINASE 20"/>
    <property type="match status" value="1"/>
</dbReference>
<name>A0A8H3GVC6_9AGAM</name>
<reference evidence="6" key="1">
    <citation type="submission" date="2021-01" db="EMBL/GenBank/DDBJ databases">
        <authorList>
            <person name="Kaushik A."/>
        </authorList>
    </citation>
    <scope>NUCLEOTIDE SEQUENCE</scope>
    <source>
        <strain evidence="6">AG3-T5</strain>
    </source>
</reference>
<organism evidence="6 7">
    <name type="scientific">Rhizoctonia solani</name>
    <dbReference type="NCBI Taxonomy" id="456999"/>
    <lineage>
        <taxon>Eukaryota</taxon>
        <taxon>Fungi</taxon>
        <taxon>Dikarya</taxon>
        <taxon>Basidiomycota</taxon>
        <taxon>Agaricomycotina</taxon>
        <taxon>Agaricomycetes</taxon>
        <taxon>Cantharellales</taxon>
        <taxon>Ceratobasidiaceae</taxon>
        <taxon>Rhizoctonia</taxon>
    </lineage>
</organism>
<keyword evidence="2" id="KW-0547">Nucleotide-binding</keyword>
<accession>A0A8H3GVC6</accession>
<proteinExistence type="predicted"/>
<protein>
    <recommendedName>
        <fullName evidence="5">Protein kinase domain-containing protein</fullName>
    </recommendedName>
</protein>
<evidence type="ECO:0000256" key="1">
    <source>
        <dbReference type="ARBA" id="ARBA00022679"/>
    </source>
</evidence>
<keyword evidence="4" id="KW-0067">ATP-binding</keyword>
<dbReference type="PANTHER" id="PTHR44329">
    <property type="entry name" value="SERINE/THREONINE-PROTEIN KINASE TNNI3K-RELATED"/>
    <property type="match status" value="1"/>
</dbReference>
<dbReference type="InterPro" id="IPR051681">
    <property type="entry name" value="Ser/Thr_Kinases-Pseudokinases"/>
</dbReference>
<dbReference type="InterPro" id="IPR000719">
    <property type="entry name" value="Prot_kinase_dom"/>
</dbReference>
<evidence type="ECO:0000259" key="5">
    <source>
        <dbReference type="PROSITE" id="PS50011"/>
    </source>
</evidence>
<dbReference type="PROSITE" id="PS00108">
    <property type="entry name" value="PROTEIN_KINASE_ST"/>
    <property type="match status" value="1"/>
</dbReference>
<evidence type="ECO:0000256" key="2">
    <source>
        <dbReference type="ARBA" id="ARBA00022741"/>
    </source>
</evidence>
<dbReference type="CDD" id="cd00180">
    <property type="entry name" value="PKc"/>
    <property type="match status" value="1"/>
</dbReference>
<feature type="domain" description="Protein kinase" evidence="5">
    <location>
        <begin position="30"/>
        <end position="306"/>
    </location>
</feature>
<dbReference type="GO" id="GO:0005524">
    <property type="term" value="F:ATP binding"/>
    <property type="evidence" value="ECO:0007669"/>
    <property type="project" value="InterPro"/>
</dbReference>
<dbReference type="EMBL" id="CAJMWW010000610">
    <property type="protein sequence ID" value="CAE6474918.1"/>
    <property type="molecule type" value="Genomic_DNA"/>
</dbReference>
<feature type="domain" description="Protein kinase" evidence="5">
    <location>
        <begin position="345"/>
        <end position="644"/>
    </location>
</feature>
<evidence type="ECO:0000256" key="3">
    <source>
        <dbReference type="ARBA" id="ARBA00022777"/>
    </source>
</evidence>
<dbReference type="SMART" id="SM00220">
    <property type="entry name" value="S_TKc"/>
    <property type="match status" value="1"/>
</dbReference>